<sequence>MINLSIIMKERALFFNNLRSFTLIATFFSLWFAVYFQDNVEDFFAYFLILSLGILHGANDIKLIEKTSKTVQKKRFYKILILYLLIISISIILFYFLPTIALFLFVIFSAYHFGEQHLNSKITQQTFISKMMFLVYGIVILSVLFYNNSFEVSRIIENITGIYFKKDFYLYSLSISSLSLIVLGFKIYFDGQLKAKIVEEIFYILVFFIVFYTASLLWAFAIYFIFWHSIPSLADQVYYLYGNNKKENFIKYLKSSFIYWFISIVGLSLLYWLFHAQDRLFLSIFFTLIASITFPHVWVMSKFNK</sequence>
<dbReference type="NCBIfam" id="TIGR03753">
    <property type="entry name" value="blh_monoox"/>
    <property type="match status" value="1"/>
</dbReference>
<comment type="subcellular location">
    <subcellularLocation>
        <location evidence="1">Cell membrane</location>
        <topology evidence="1">Multi-pass membrane protein</topology>
    </subcellularLocation>
</comment>
<comment type="caution">
    <text evidence="2">The sequence shown here is derived from an EMBL/GenBank/DDBJ whole genome shotgun (WGS) entry which is preliminary data.</text>
</comment>
<feature type="transmembrane region" description="Helical" evidence="1">
    <location>
        <begin position="257"/>
        <end position="274"/>
    </location>
</feature>
<feature type="transmembrane region" description="Helical" evidence="1">
    <location>
        <begin position="127"/>
        <end position="147"/>
    </location>
</feature>
<keyword evidence="1" id="KW-0223">Dioxygenase</keyword>
<dbReference type="Pfam" id="PF15461">
    <property type="entry name" value="BCD"/>
    <property type="match status" value="1"/>
</dbReference>
<keyword evidence="1" id="KW-0408">Iron</keyword>
<comment type="catalytic activity">
    <reaction evidence="1">
        <text>all-trans-beta-carotene + O2 = 2 all-trans-retinal</text>
        <dbReference type="Rhea" id="RHEA:32887"/>
        <dbReference type="ChEBI" id="CHEBI:15379"/>
        <dbReference type="ChEBI" id="CHEBI:17579"/>
        <dbReference type="ChEBI" id="CHEBI:17898"/>
        <dbReference type="EC" id="1.13.11.63"/>
    </reaction>
</comment>
<keyword evidence="3" id="KW-1185">Reference proteome</keyword>
<dbReference type="EMBL" id="JBHUHY010000033">
    <property type="protein sequence ID" value="MFD2188884.1"/>
    <property type="molecule type" value="Genomic_DNA"/>
</dbReference>
<organism evidence="2 3">
    <name type="scientific">Aquimarina celericrescens</name>
    <dbReference type="NCBI Taxonomy" id="1964542"/>
    <lineage>
        <taxon>Bacteria</taxon>
        <taxon>Pseudomonadati</taxon>
        <taxon>Bacteroidota</taxon>
        <taxon>Flavobacteriia</taxon>
        <taxon>Flavobacteriales</taxon>
        <taxon>Flavobacteriaceae</taxon>
        <taxon>Aquimarina</taxon>
    </lineage>
</organism>
<keyword evidence="1" id="KW-1003">Cell membrane</keyword>
<name>A0ABW5B3V2_9FLAO</name>
<evidence type="ECO:0000313" key="3">
    <source>
        <dbReference type="Proteomes" id="UP001597344"/>
    </source>
</evidence>
<comment type="cofactor">
    <cofactor evidence="1">
        <name>Fe(2+)</name>
        <dbReference type="ChEBI" id="CHEBI:29033"/>
    </cofactor>
</comment>
<feature type="transmembrane region" description="Helical" evidence="1">
    <location>
        <begin position="43"/>
        <end position="59"/>
    </location>
</feature>
<accession>A0ABW5B3V2</accession>
<evidence type="ECO:0000313" key="2">
    <source>
        <dbReference type="EMBL" id="MFD2188884.1"/>
    </source>
</evidence>
<keyword evidence="1" id="KW-0812">Transmembrane</keyword>
<dbReference type="RefSeq" id="WP_378321910.1">
    <property type="nucleotide sequence ID" value="NZ_JBHUHY010000033.1"/>
</dbReference>
<feature type="transmembrane region" description="Helical" evidence="1">
    <location>
        <begin position="80"/>
        <end position="107"/>
    </location>
</feature>
<comment type="similarity">
    <text evidence="1">Belongs to the Brp/Blh beta-carotene diooxygenase family.</text>
</comment>
<dbReference type="Proteomes" id="UP001597344">
    <property type="component" value="Unassembled WGS sequence"/>
</dbReference>
<keyword evidence="1" id="KW-1133">Transmembrane helix</keyword>
<keyword evidence="1" id="KW-0560">Oxidoreductase</keyword>
<comment type="caution">
    <text evidence="1">Lacks conserved residue(s) required for the propagation of feature annotation.</text>
</comment>
<feature type="transmembrane region" description="Helical" evidence="1">
    <location>
        <begin position="280"/>
        <end position="299"/>
    </location>
</feature>
<keyword evidence="1" id="KW-0472">Membrane</keyword>
<feature type="transmembrane region" description="Helical" evidence="1">
    <location>
        <begin position="168"/>
        <end position="189"/>
    </location>
</feature>
<proteinExistence type="inferred from homology"/>
<dbReference type="EC" id="1.13.11.63" evidence="1"/>
<protein>
    <recommendedName>
        <fullName evidence="1">Probable beta-carotene 15,15'-dioxygenase</fullName>
        <ecNumber evidence="1">1.13.11.63</ecNumber>
    </recommendedName>
</protein>
<feature type="transmembrane region" description="Helical" evidence="1">
    <location>
        <begin position="21"/>
        <end position="37"/>
    </location>
</feature>
<dbReference type="HAMAP" id="MF_02093">
    <property type="entry name" value="Beta_carotene_diox"/>
    <property type="match status" value="1"/>
</dbReference>
<reference evidence="3" key="1">
    <citation type="journal article" date="2019" name="Int. J. Syst. Evol. Microbiol.">
        <title>The Global Catalogue of Microorganisms (GCM) 10K type strain sequencing project: providing services to taxonomists for standard genome sequencing and annotation.</title>
        <authorList>
            <consortium name="The Broad Institute Genomics Platform"/>
            <consortium name="The Broad Institute Genome Sequencing Center for Infectious Disease"/>
            <person name="Wu L."/>
            <person name="Ma J."/>
        </authorList>
    </citation>
    <scope>NUCLEOTIDE SEQUENCE [LARGE SCALE GENOMIC DNA]</scope>
    <source>
        <strain evidence="3">DT92</strain>
    </source>
</reference>
<keyword evidence="1" id="KW-0479">Metal-binding</keyword>
<gene>
    <name evidence="2" type="ORF">ACFSJT_18935</name>
</gene>
<comment type="function">
    <text evidence="1">Catalyzes the cleavage of beta-carotene at its central double bond (15,15') to yield two molecules of all-trans-retinal.</text>
</comment>
<dbReference type="InterPro" id="IPR022270">
    <property type="entry name" value="Blh_diox"/>
</dbReference>
<evidence type="ECO:0000256" key="1">
    <source>
        <dbReference type="HAMAP-Rule" id="MF_02093"/>
    </source>
</evidence>
<feature type="transmembrane region" description="Helical" evidence="1">
    <location>
        <begin position="201"/>
        <end position="226"/>
    </location>
</feature>